<dbReference type="EMBL" id="UINC01000184">
    <property type="protein sequence ID" value="SUZ50703.1"/>
    <property type="molecule type" value="Genomic_DNA"/>
</dbReference>
<organism evidence="1">
    <name type="scientific">marine metagenome</name>
    <dbReference type="NCBI Taxonomy" id="408172"/>
    <lineage>
        <taxon>unclassified sequences</taxon>
        <taxon>metagenomes</taxon>
        <taxon>ecological metagenomes</taxon>
    </lineage>
</organism>
<dbReference type="AlphaFoldDB" id="A0A381NAY1"/>
<proteinExistence type="predicted"/>
<reference evidence="1" key="1">
    <citation type="submission" date="2018-05" db="EMBL/GenBank/DDBJ databases">
        <authorList>
            <person name="Lanie J.A."/>
            <person name="Ng W.-L."/>
            <person name="Kazmierczak K.M."/>
            <person name="Andrzejewski T.M."/>
            <person name="Davidsen T.M."/>
            <person name="Wayne K.J."/>
            <person name="Tettelin H."/>
            <person name="Glass J.I."/>
            <person name="Rusch D."/>
            <person name="Podicherti R."/>
            <person name="Tsui H.-C.T."/>
            <person name="Winkler M.E."/>
        </authorList>
    </citation>
    <scope>NUCLEOTIDE SEQUENCE</scope>
</reference>
<protein>
    <submittedName>
        <fullName evidence="1">Uncharacterized protein</fullName>
    </submittedName>
</protein>
<accession>A0A381NAY1</accession>
<sequence>MLLLLPLTIPALEELENISRADSFMESVTLISFAILSISSEARSILLLARFPDLVFSCHFSMVFDVRVCSGWNSDVLEDLSSGLYFIH</sequence>
<gene>
    <name evidence="1" type="ORF">METZ01_LOCUS3557</name>
</gene>
<evidence type="ECO:0000313" key="1">
    <source>
        <dbReference type="EMBL" id="SUZ50703.1"/>
    </source>
</evidence>
<name>A0A381NAY1_9ZZZZ</name>